<gene>
    <name evidence="1" type="ORF">GBK04_18640</name>
</gene>
<evidence type="ECO:0000313" key="2">
    <source>
        <dbReference type="Proteomes" id="UP000479293"/>
    </source>
</evidence>
<keyword evidence="2" id="KW-1185">Reference proteome</keyword>
<name>A0A7C9FPR7_9BACT</name>
<dbReference type="EMBL" id="WHLY01000002">
    <property type="protein sequence ID" value="MPR35311.1"/>
    <property type="molecule type" value="Genomic_DNA"/>
</dbReference>
<organism evidence="1 2">
    <name type="scientific">Salmonirosea aquatica</name>
    <dbReference type="NCBI Taxonomy" id="2654236"/>
    <lineage>
        <taxon>Bacteria</taxon>
        <taxon>Pseudomonadati</taxon>
        <taxon>Bacteroidota</taxon>
        <taxon>Cytophagia</taxon>
        <taxon>Cytophagales</taxon>
        <taxon>Spirosomataceae</taxon>
        <taxon>Salmonirosea</taxon>
    </lineage>
</organism>
<dbReference type="AlphaFoldDB" id="A0A7C9FPR7"/>
<comment type="caution">
    <text evidence="1">The sequence shown here is derived from an EMBL/GenBank/DDBJ whole genome shotgun (WGS) entry which is preliminary data.</text>
</comment>
<reference evidence="1 2" key="1">
    <citation type="submission" date="2019-10" db="EMBL/GenBank/DDBJ databases">
        <title>Draft Genome Sequence of Cytophagaceae sp. SJW1-29.</title>
        <authorList>
            <person name="Choi A."/>
        </authorList>
    </citation>
    <scope>NUCLEOTIDE SEQUENCE [LARGE SCALE GENOMIC DNA]</scope>
    <source>
        <strain evidence="1 2">SJW1-29</strain>
    </source>
</reference>
<proteinExistence type="predicted"/>
<dbReference type="Proteomes" id="UP000479293">
    <property type="component" value="Unassembled WGS sequence"/>
</dbReference>
<sequence length="280" mass="30805">MKPLQLLLVSLRPDWCESLSKSLYSAGYAYKIKEVGNKKEALRACNQSKYDALITCCCLPDGSPTDLVQVLGNTMPCLVIRDGCPAGTATDTPSFSTLEVQPPPATHQPRAWVGLVENTIRRWENAMAAQLDKQTGNQRKLYDKAANLCANELQNISNNTPENVLEIILEVLEVSRVYIRDTISENFRASPFVHEVTASGQMPDLGPYRSVYEVALSESDGSKRYLGVEDTITPRTWNKGEAELLSTVATLLKASHEHKTRSGTSWLHGLMGSNSVSMAS</sequence>
<protein>
    <submittedName>
        <fullName evidence="1">Uncharacterized protein</fullName>
    </submittedName>
</protein>
<dbReference type="RefSeq" id="WP_152762252.1">
    <property type="nucleotide sequence ID" value="NZ_WHLY01000002.1"/>
</dbReference>
<accession>A0A7C9FPR7</accession>
<evidence type="ECO:0000313" key="1">
    <source>
        <dbReference type="EMBL" id="MPR35311.1"/>
    </source>
</evidence>
<dbReference type="SUPFAM" id="SSF52172">
    <property type="entry name" value="CheY-like"/>
    <property type="match status" value="1"/>
</dbReference>
<dbReference type="InterPro" id="IPR011006">
    <property type="entry name" value="CheY-like_superfamily"/>
</dbReference>